<dbReference type="KEGG" id="gba:J421_3651"/>
<evidence type="ECO:0000313" key="2">
    <source>
        <dbReference type="EMBL" id="AHG91188.1"/>
    </source>
</evidence>
<dbReference type="Gene3D" id="1.10.10.10">
    <property type="entry name" value="Winged helix-like DNA-binding domain superfamily/Winged helix DNA-binding domain"/>
    <property type="match status" value="1"/>
</dbReference>
<dbReference type="RefSeq" id="WP_025412642.1">
    <property type="nucleotide sequence ID" value="NZ_CP007128.1"/>
</dbReference>
<dbReference type="eggNOG" id="COG1695">
    <property type="taxonomic scope" value="Bacteria"/>
</dbReference>
<proteinExistence type="predicted"/>
<gene>
    <name evidence="2" type="ORF">J421_3651</name>
</gene>
<dbReference type="InParanoid" id="W0RP16"/>
<feature type="domain" description="Transcription regulator PadR N-terminal" evidence="1">
    <location>
        <begin position="58"/>
        <end position="128"/>
    </location>
</feature>
<dbReference type="PATRIC" id="fig|861299.3.peg.3707"/>
<dbReference type="Proteomes" id="UP000019151">
    <property type="component" value="Chromosome"/>
</dbReference>
<dbReference type="AlphaFoldDB" id="W0RP16"/>
<dbReference type="HOGENOM" id="CLU_063440_1_0_0"/>
<evidence type="ECO:0000313" key="3">
    <source>
        <dbReference type="Proteomes" id="UP000019151"/>
    </source>
</evidence>
<dbReference type="STRING" id="861299.J421_3651"/>
<dbReference type="OrthoDB" id="9814826at2"/>
<dbReference type="InterPro" id="IPR036388">
    <property type="entry name" value="WH-like_DNA-bd_sf"/>
</dbReference>
<evidence type="ECO:0000259" key="1">
    <source>
        <dbReference type="Pfam" id="PF03551"/>
    </source>
</evidence>
<dbReference type="InterPro" id="IPR036390">
    <property type="entry name" value="WH_DNA-bd_sf"/>
</dbReference>
<dbReference type="EMBL" id="CP007128">
    <property type="protein sequence ID" value="AHG91188.1"/>
    <property type="molecule type" value="Genomic_DNA"/>
</dbReference>
<keyword evidence="3" id="KW-1185">Reference proteome</keyword>
<dbReference type="PANTHER" id="PTHR43252:SF7">
    <property type="entry name" value="TRANSCRIPTIONAL REGULATOR YQJI"/>
    <property type="match status" value="1"/>
</dbReference>
<accession>W0RP16</accession>
<dbReference type="PANTHER" id="PTHR43252">
    <property type="entry name" value="TRANSCRIPTIONAL REGULATOR YQJI"/>
    <property type="match status" value="1"/>
</dbReference>
<sequence length="197" mass="21601">MFTGFSRTADGWQWCNAREGDPDFGNFIGIFAGKRPGGGGRRGGWGRMFEQGDLKLVVLKLLEEKPRHGYEIIKALEEKTSGMYSPSPGAVYPTLTLLEELGYARAVDEGAGRKIYEITDEGRKHLAEHRTAADDVFERVSHVAGAGVELFGELASAFGALGRAAFKTASKSRGDRDLLKKVRDIIERAEHDIETLG</sequence>
<reference evidence="2 3" key="1">
    <citation type="journal article" date="2014" name="Genome Announc.">
        <title>Genome Sequence and Methylome of Soil Bacterium Gemmatirosa kalamazoonensis KBS708T, a Member of the Rarely Cultivated Gemmatimonadetes Phylum.</title>
        <authorList>
            <person name="Debruyn J.M."/>
            <person name="Radosevich M."/>
            <person name="Wommack K.E."/>
            <person name="Polson S.W."/>
            <person name="Hauser L.J."/>
            <person name="Fawaz M.N."/>
            <person name="Korlach J."/>
            <person name="Tsai Y.C."/>
        </authorList>
    </citation>
    <scope>NUCLEOTIDE SEQUENCE [LARGE SCALE GENOMIC DNA]</scope>
    <source>
        <strain evidence="2 3">KBS708</strain>
    </source>
</reference>
<name>W0RP16_9BACT</name>
<dbReference type="InterPro" id="IPR005149">
    <property type="entry name" value="Tscrpt_reg_PadR_N"/>
</dbReference>
<organism evidence="2 3">
    <name type="scientific">Gemmatirosa kalamazoonensis</name>
    <dbReference type="NCBI Taxonomy" id="861299"/>
    <lineage>
        <taxon>Bacteria</taxon>
        <taxon>Pseudomonadati</taxon>
        <taxon>Gemmatimonadota</taxon>
        <taxon>Gemmatimonadia</taxon>
        <taxon>Gemmatimonadales</taxon>
        <taxon>Gemmatimonadaceae</taxon>
        <taxon>Gemmatirosa</taxon>
    </lineage>
</organism>
<dbReference type="Pfam" id="PF03551">
    <property type="entry name" value="PadR"/>
    <property type="match status" value="1"/>
</dbReference>
<dbReference type="SUPFAM" id="SSF46785">
    <property type="entry name" value="Winged helix' DNA-binding domain"/>
    <property type="match status" value="1"/>
</dbReference>
<protein>
    <submittedName>
        <fullName evidence="2">Transcriptional regulator PadR family protein</fullName>
    </submittedName>
</protein>